<protein>
    <recommendedName>
        <fullName evidence="4">Magnesium transporter NIPA</fullName>
    </recommendedName>
</protein>
<keyword evidence="1" id="KW-0812">Transmembrane</keyword>
<feature type="transmembrane region" description="Helical" evidence="1">
    <location>
        <begin position="185"/>
        <end position="210"/>
    </location>
</feature>
<dbReference type="Proteomes" id="UP000293519">
    <property type="component" value="Unassembled WGS sequence"/>
</dbReference>
<feature type="transmembrane region" description="Helical" evidence="1">
    <location>
        <begin position="216"/>
        <end position="235"/>
    </location>
</feature>
<dbReference type="RefSeq" id="WP_130484136.1">
    <property type="nucleotide sequence ID" value="NZ_SGWW01000001.1"/>
</dbReference>
<gene>
    <name evidence="2" type="ORF">EV141_0227</name>
</gene>
<feature type="transmembrane region" description="Helical" evidence="1">
    <location>
        <begin position="12"/>
        <end position="35"/>
    </location>
</feature>
<dbReference type="AlphaFoldDB" id="A0A4Q7LWD0"/>
<comment type="caution">
    <text evidence="2">The sequence shown here is derived from an EMBL/GenBank/DDBJ whole genome shotgun (WGS) entry which is preliminary data.</text>
</comment>
<evidence type="ECO:0008006" key="4">
    <source>
        <dbReference type="Google" id="ProtNLM"/>
    </source>
</evidence>
<keyword evidence="3" id="KW-1185">Reference proteome</keyword>
<keyword evidence="1" id="KW-0472">Membrane</keyword>
<feature type="transmembrane region" description="Helical" evidence="1">
    <location>
        <begin position="247"/>
        <end position="268"/>
    </location>
</feature>
<accession>A0A4Q7LWD0</accession>
<feature type="transmembrane region" description="Helical" evidence="1">
    <location>
        <begin position="274"/>
        <end position="297"/>
    </location>
</feature>
<evidence type="ECO:0000313" key="3">
    <source>
        <dbReference type="Proteomes" id="UP000293519"/>
    </source>
</evidence>
<feature type="transmembrane region" description="Helical" evidence="1">
    <location>
        <begin position="125"/>
        <end position="146"/>
    </location>
</feature>
<reference evidence="2 3" key="1">
    <citation type="journal article" date="2015" name="Stand. Genomic Sci.">
        <title>Genomic Encyclopedia of Bacterial and Archaeal Type Strains, Phase III: the genomes of soil and plant-associated and newly described type strains.</title>
        <authorList>
            <person name="Whitman W.B."/>
            <person name="Woyke T."/>
            <person name="Klenk H.P."/>
            <person name="Zhou Y."/>
            <person name="Lilburn T.G."/>
            <person name="Beck B.J."/>
            <person name="De Vos P."/>
            <person name="Vandamme P."/>
            <person name="Eisen J.A."/>
            <person name="Garrity G."/>
            <person name="Hugenholtz P."/>
            <person name="Kyrpides N.C."/>
        </authorList>
    </citation>
    <scope>NUCLEOTIDE SEQUENCE [LARGE SCALE GENOMIC DNA]</scope>
    <source>
        <strain evidence="2 3">CV2</strain>
    </source>
</reference>
<feature type="transmembrane region" description="Helical" evidence="1">
    <location>
        <begin position="158"/>
        <end position="178"/>
    </location>
</feature>
<feature type="transmembrane region" description="Helical" evidence="1">
    <location>
        <begin position="66"/>
        <end position="85"/>
    </location>
</feature>
<evidence type="ECO:0000256" key="1">
    <source>
        <dbReference type="SAM" id="Phobius"/>
    </source>
</evidence>
<keyword evidence="1" id="KW-1133">Transmembrane helix</keyword>
<proteinExistence type="predicted"/>
<dbReference type="PANTHER" id="PTHR40761:SF1">
    <property type="entry name" value="CONSERVED INTEGRAL MEMBRANE ALANINE VALINE AND LEUCINE RICH PROTEIN-RELATED"/>
    <property type="match status" value="1"/>
</dbReference>
<sequence>MPPDVTDLADELFRSPLVAIGIPLALVGAIFLSLGAQFQHRGVTKVETRLGDGSRAGLSLRQVMHLFGRPSWVIGTVMLGLAVLFQLSSLGFAPLIVVQPIGVVALVVTAILNARVSRIRLDRRAIRAIVLCVGGVGAFVVVAAIFAVERRIDDRALIIVLGMLGVLTVIVAAVFLVVRRRSGALFAIIAAGSLFGFVATLAKVVINRVLGGQFDALTIVAIVALLTAAALGGYLVQTAYQLGSPDLVIAGLTVVDPLVAVLVGAFVLGEAALMPLPAALIGVAAGAVAVIGVVKLAKHHPQTHR</sequence>
<dbReference type="OrthoDB" id="5187629at2"/>
<dbReference type="NCBIfam" id="NF038012">
    <property type="entry name" value="DMT_1"/>
    <property type="match status" value="1"/>
</dbReference>
<dbReference type="PANTHER" id="PTHR40761">
    <property type="entry name" value="CONSERVED INTEGRAL MEMBRANE ALANINE VALINE AND LEUCINE RICH PROTEIN-RELATED"/>
    <property type="match status" value="1"/>
</dbReference>
<evidence type="ECO:0000313" key="2">
    <source>
        <dbReference type="EMBL" id="RZS59011.1"/>
    </source>
</evidence>
<organism evidence="2 3">
    <name type="scientific">Microcella putealis</name>
    <dbReference type="NCBI Taxonomy" id="337005"/>
    <lineage>
        <taxon>Bacteria</taxon>
        <taxon>Bacillati</taxon>
        <taxon>Actinomycetota</taxon>
        <taxon>Actinomycetes</taxon>
        <taxon>Micrococcales</taxon>
        <taxon>Microbacteriaceae</taxon>
        <taxon>Microcella</taxon>
    </lineage>
</organism>
<dbReference type="EMBL" id="SGWW01000001">
    <property type="protein sequence ID" value="RZS59011.1"/>
    <property type="molecule type" value="Genomic_DNA"/>
</dbReference>
<feature type="transmembrane region" description="Helical" evidence="1">
    <location>
        <begin position="91"/>
        <end position="113"/>
    </location>
</feature>
<name>A0A4Q7LWD0_9MICO</name>